<comment type="caution">
    <text evidence="3">The sequence shown here is derived from an EMBL/GenBank/DDBJ whole genome shotgun (WGS) entry which is preliminary data.</text>
</comment>
<organism evidence="3 4">
    <name type="scientific">Candidatus Kaiserbacteria bacterium RIFCSPHIGHO2_01_FULL_54_36</name>
    <dbReference type="NCBI Taxonomy" id="1798482"/>
    <lineage>
        <taxon>Bacteria</taxon>
        <taxon>Candidatus Kaiseribacteriota</taxon>
    </lineage>
</organism>
<evidence type="ECO:0000313" key="4">
    <source>
        <dbReference type="Proteomes" id="UP000178370"/>
    </source>
</evidence>
<evidence type="ECO:0000256" key="2">
    <source>
        <dbReference type="SAM" id="Phobius"/>
    </source>
</evidence>
<proteinExistence type="predicted"/>
<evidence type="ECO:0000256" key="1">
    <source>
        <dbReference type="SAM" id="MobiDB-lite"/>
    </source>
</evidence>
<sequence>MPEAHILEEVIIKKAKSLGRRPTGEAAPVAKKVPPPPPLPAQPSPIPPAPVPAKAASVIPVQPPARPAPAGMPAPQGTPVDISKPPVREAPALGSDIEKILAGVKLPERQAPSTEKRSPAEPTKFDTTLGTTAAEAIRAPGQAAPLQETVATPKDVPPVLTPQQAEQGASSVVAVHTLKNDLQGVVRDKKISVVKAVSLEEERRARRAASTPSTPATVQRSKRTFGVIFTVLLLFGLGAAAIFGVTTIMNQQQDQPPLDTSSSILFAEQSLLLSLDDQSPNDLKRALAAARSSPGTLGSIIRIIPVITAPLPDGSMQKRPATFQEFMSALGAHAPDDLLRAVGNDFFFGIHTVDENAPLLVIPLIAHDRAFQAMLQWEERLNADLSPGFTALSVLTTDGDGLPVKRSYQDLVMRNYDVRALKDDSGTIQLFYSFPTQNILIIAESPYSFTEIISRLQAGRNL</sequence>
<dbReference type="EMBL" id="MFKV01000004">
    <property type="protein sequence ID" value="OGG50997.1"/>
    <property type="molecule type" value="Genomic_DNA"/>
</dbReference>
<evidence type="ECO:0000313" key="3">
    <source>
        <dbReference type="EMBL" id="OGG50997.1"/>
    </source>
</evidence>
<dbReference type="AlphaFoldDB" id="A0A1F6CPG9"/>
<gene>
    <name evidence="3" type="ORF">A2763_00120</name>
</gene>
<keyword evidence="2" id="KW-0472">Membrane</keyword>
<dbReference type="STRING" id="1798482.A2763_00120"/>
<accession>A0A1F6CPG9</accession>
<keyword evidence="2" id="KW-1133">Transmembrane helix</keyword>
<feature type="region of interest" description="Disordered" evidence="1">
    <location>
        <begin position="15"/>
        <end position="82"/>
    </location>
</feature>
<reference evidence="3 4" key="1">
    <citation type="journal article" date="2016" name="Nat. Commun.">
        <title>Thousands of microbial genomes shed light on interconnected biogeochemical processes in an aquifer system.</title>
        <authorList>
            <person name="Anantharaman K."/>
            <person name="Brown C.T."/>
            <person name="Hug L.A."/>
            <person name="Sharon I."/>
            <person name="Castelle C.J."/>
            <person name="Probst A.J."/>
            <person name="Thomas B.C."/>
            <person name="Singh A."/>
            <person name="Wilkins M.J."/>
            <person name="Karaoz U."/>
            <person name="Brodie E.L."/>
            <person name="Williams K.H."/>
            <person name="Hubbard S.S."/>
            <person name="Banfield J.F."/>
        </authorList>
    </citation>
    <scope>NUCLEOTIDE SEQUENCE [LARGE SCALE GENOMIC DNA]</scope>
</reference>
<feature type="compositionally biased region" description="Pro residues" evidence="1">
    <location>
        <begin position="33"/>
        <end position="51"/>
    </location>
</feature>
<protein>
    <submittedName>
        <fullName evidence="3">Uncharacterized protein</fullName>
    </submittedName>
</protein>
<feature type="compositionally biased region" description="Pro residues" evidence="1">
    <location>
        <begin position="61"/>
        <end position="72"/>
    </location>
</feature>
<dbReference type="Proteomes" id="UP000178370">
    <property type="component" value="Unassembled WGS sequence"/>
</dbReference>
<keyword evidence="2" id="KW-0812">Transmembrane</keyword>
<feature type="transmembrane region" description="Helical" evidence="2">
    <location>
        <begin position="225"/>
        <end position="249"/>
    </location>
</feature>
<name>A0A1F6CPG9_9BACT</name>